<organism evidence="2 3">
    <name type="scientific">Pirellula staleyi (strain ATCC 27377 / DSM 6068 / ICPB 4128)</name>
    <name type="common">Pirella staleyi</name>
    <dbReference type="NCBI Taxonomy" id="530564"/>
    <lineage>
        <taxon>Bacteria</taxon>
        <taxon>Pseudomonadati</taxon>
        <taxon>Planctomycetota</taxon>
        <taxon>Planctomycetia</taxon>
        <taxon>Pirellulales</taxon>
        <taxon>Pirellulaceae</taxon>
        <taxon>Pirellula</taxon>
    </lineage>
</organism>
<feature type="region of interest" description="Disordered" evidence="1">
    <location>
        <begin position="294"/>
        <end position="329"/>
    </location>
</feature>
<dbReference type="KEGG" id="psl:Psta_1241"/>
<reference evidence="2 3" key="1">
    <citation type="journal article" date="2009" name="Stand. Genomic Sci.">
        <title>Complete genome sequence of Pirellula staleyi type strain (ATCC 27377).</title>
        <authorList>
            <person name="Clum A."/>
            <person name="Tindall B.J."/>
            <person name="Sikorski J."/>
            <person name="Ivanova N."/>
            <person name="Mavrommatis K."/>
            <person name="Lucas S."/>
            <person name="Glavina del Rio T."/>
            <person name="Nolan M."/>
            <person name="Chen F."/>
            <person name="Tice H."/>
            <person name="Pitluck S."/>
            <person name="Cheng J.F."/>
            <person name="Chertkov O."/>
            <person name="Brettin T."/>
            <person name="Han C."/>
            <person name="Detter J.C."/>
            <person name="Kuske C."/>
            <person name="Bruce D."/>
            <person name="Goodwin L."/>
            <person name="Ovchinikova G."/>
            <person name="Pati A."/>
            <person name="Mikhailova N."/>
            <person name="Chen A."/>
            <person name="Palaniappan K."/>
            <person name="Land M."/>
            <person name="Hauser L."/>
            <person name="Chang Y.J."/>
            <person name="Jeffries C.D."/>
            <person name="Chain P."/>
            <person name="Rohde M."/>
            <person name="Goker M."/>
            <person name="Bristow J."/>
            <person name="Eisen J.A."/>
            <person name="Markowitz V."/>
            <person name="Hugenholtz P."/>
            <person name="Kyrpides N.C."/>
            <person name="Klenk H.P."/>
            <person name="Lapidus A."/>
        </authorList>
    </citation>
    <scope>NUCLEOTIDE SEQUENCE [LARGE SCALE GENOMIC DNA]</scope>
    <source>
        <strain evidence="3">ATCC 27377 / DSM 6068 / ICPB 4128</strain>
    </source>
</reference>
<accession>D2QW44</accession>
<protein>
    <recommendedName>
        <fullName evidence="4">DUF155 domain-containing protein</fullName>
    </recommendedName>
</protein>
<evidence type="ECO:0000313" key="2">
    <source>
        <dbReference type="EMBL" id="ADB15919.1"/>
    </source>
</evidence>
<evidence type="ECO:0000256" key="1">
    <source>
        <dbReference type="SAM" id="MobiDB-lite"/>
    </source>
</evidence>
<evidence type="ECO:0008006" key="4">
    <source>
        <dbReference type="Google" id="ProtNLM"/>
    </source>
</evidence>
<sequence>MSASASSGPSSESALLSQLPRGTTPRQVTYLLKRSAPAAPAGQTVLAELPLGACAVEGPVAPDQKIAAAGTLTLLLVPLDAAASAAPADSPALAPMRSWVELAAGSPAACQLMTFQNAQLCWGPGRCAILATADRLEPLAVAVAEVTYFEAELRSIESDLAAKWPQLEADMPLAFEFQEASVPTRKVLRSRFQEVLLLRARLARLGAHVNAPHKHPPTLATQISERLRERTQMAHRYEFIDEELSVFEEVYEMCGQRASDFMLTRSGNILEWIIIILLAAQILMSGFEILSSHTPTTTSSSTLTNSNRVPAPAIEAEPPASETTTTSGQ</sequence>
<evidence type="ECO:0000313" key="3">
    <source>
        <dbReference type="Proteomes" id="UP000001887"/>
    </source>
</evidence>
<dbReference type="Proteomes" id="UP000001887">
    <property type="component" value="Chromosome"/>
</dbReference>
<name>D2QW44_PIRSD</name>
<dbReference type="HOGENOM" id="CLU_844277_0_0_0"/>
<dbReference type="AlphaFoldDB" id="D2QW44"/>
<dbReference type="EMBL" id="CP001848">
    <property type="protein sequence ID" value="ADB15919.1"/>
    <property type="molecule type" value="Genomic_DNA"/>
</dbReference>
<dbReference type="eggNOG" id="ENOG5030UMQ">
    <property type="taxonomic scope" value="Bacteria"/>
</dbReference>
<proteinExistence type="predicted"/>
<dbReference type="OrthoDB" id="215477at2"/>
<keyword evidence="3" id="KW-1185">Reference proteome</keyword>
<dbReference type="STRING" id="530564.Psta_1241"/>
<gene>
    <name evidence="2" type="ordered locus">Psta_1241</name>
</gene>